<sequence length="441" mass="49358">MATPVEQEREVRELIRRADRTAVPTNHVRKDTLKRLIELAHSLHPPLKKIAANNIARFFKDFPDLDEDAINAIYDLCEDQDPQIRIDGYNAIVQMSREQTKWVKRNADVLVQLLQSDEPEEVAVVKIALSEHLEMDSKVALGVLCDQIVPPDDPMDEEDGAIRERLRSLVVAFMASEARQAIIERHASQAGSEQEKIVINGLFKAVSKFGRTDATRIIKDILIYLPSFSGRSTPRGNELLHIVLEQARSSLKGDLATATTASLNLTGYFLDLAGYLAIEKGVSDPAQLLRFYCTSSILGKMTLQRLSRDAHLFVVVRTAEALRVCSVGKSPDKGDTAAMRRQIVDACAILLPFFVKAKPSDVRVWIACEILLSACQQRKDEESWNASSAFITTLEEIGRLASEQKGLKLDRVQGLIRVRLGLSFSFFLYVRPYFLPSLSSH</sequence>
<keyword evidence="2" id="KW-1185">Reference proteome</keyword>
<name>A0ACB8SNS0_9AGAM</name>
<gene>
    <name evidence="1" type="ORF">BV25DRAFT_1862609</name>
</gene>
<dbReference type="EMBL" id="MU277239">
    <property type="protein sequence ID" value="KAI0058123.1"/>
    <property type="molecule type" value="Genomic_DNA"/>
</dbReference>
<evidence type="ECO:0000313" key="1">
    <source>
        <dbReference type="EMBL" id="KAI0058123.1"/>
    </source>
</evidence>
<dbReference type="Proteomes" id="UP000814140">
    <property type="component" value="Unassembled WGS sequence"/>
</dbReference>
<comment type="caution">
    <text evidence="1">The sequence shown here is derived from an EMBL/GenBank/DDBJ whole genome shotgun (WGS) entry which is preliminary data.</text>
</comment>
<reference evidence="1" key="1">
    <citation type="submission" date="2021-03" db="EMBL/GenBank/DDBJ databases">
        <authorList>
            <consortium name="DOE Joint Genome Institute"/>
            <person name="Ahrendt S."/>
            <person name="Looney B.P."/>
            <person name="Miyauchi S."/>
            <person name="Morin E."/>
            <person name="Drula E."/>
            <person name="Courty P.E."/>
            <person name="Chicoki N."/>
            <person name="Fauchery L."/>
            <person name="Kohler A."/>
            <person name="Kuo A."/>
            <person name="Labutti K."/>
            <person name="Pangilinan J."/>
            <person name="Lipzen A."/>
            <person name="Riley R."/>
            <person name="Andreopoulos W."/>
            <person name="He G."/>
            <person name="Johnson J."/>
            <person name="Barry K.W."/>
            <person name="Grigoriev I.V."/>
            <person name="Nagy L."/>
            <person name="Hibbett D."/>
            <person name="Henrissat B."/>
            <person name="Matheny P.B."/>
            <person name="Labbe J."/>
            <person name="Martin F."/>
        </authorList>
    </citation>
    <scope>NUCLEOTIDE SEQUENCE</scope>
    <source>
        <strain evidence="1">HHB10654</strain>
    </source>
</reference>
<evidence type="ECO:0000313" key="2">
    <source>
        <dbReference type="Proteomes" id="UP000814140"/>
    </source>
</evidence>
<protein>
    <submittedName>
        <fullName evidence="1">Uncharacterized protein</fullName>
    </submittedName>
</protein>
<accession>A0ACB8SNS0</accession>
<organism evidence="1 2">
    <name type="scientific">Artomyces pyxidatus</name>
    <dbReference type="NCBI Taxonomy" id="48021"/>
    <lineage>
        <taxon>Eukaryota</taxon>
        <taxon>Fungi</taxon>
        <taxon>Dikarya</taxon>
        <taxon>Basidiomycota</taxon>
        <taxon>Agaricomycotina</taxon>
        <taxon>Agaricomycetes</taxon>
        <taxon>Russulales</taxon>
        <taxon>Auriscalpiaceae</taxon>
        <taxon>Artomyces</taxon>
    </lineage>
</organism>
<proteinExistence type="predicted"/>
<reference evidence="1" key="2">
    <citation type="journal article" date="2022" name="New Phytol.">
        <title>Evolutionary transition to the ectomycorrhizal habit in the genomes of a hyperdiverse lineage of mushroom-forming fungi.</title>
        <authorList>
            <person name="Looney B."/>
            <person name="Miyauchi S."/>
            <person name="Morin E."/>
            <person name="Drula E."/>
            <person name="Courty P.E."/>
            <person name="Kohler A."/>
            <person name="Kuo A."/>
            <person name="LaButti K."/>
            <person name="Pangilinan J."/>
            <person name="Lipzen A."/>
            <person name="Riley R."/>
            <person name="Andreopoulos W."/>
            <person name="He G."/>
            <person name="Johnson J."/>
            <person name="Nolan M."/>
            <person name="Tritt A."/>
            <person name="Barry K.W."/>
            <person name="Grigoriev I.V."/>
            <person name="Nagy L.G."/>
            <person name="Hibbett D."/>
            <person name="Henrissat B."/>
            <person name="Matheny P.B."/>
            <person name="Labbe J."/>
            <person name="Martin F.M."/>
        </authorList>
    </citation>
    <scope>NUCLEOTIDE SEQUENCE</scope>
    <source>
        <strain evidence="1">HHB10654</strain>
    </source>
</reference>